<dbReference type="Gene3D" id="3.40.980.10">
    <property type="entry name" value="MoaB/Mog-like domain"/>
    <property type="match status" value="1"/>
</dbReference>
<dbReference type="InterPro" id="IPR008284">
    <property type="entry name" value="MoCF_biosynth_CS"/>
</dbReference>
<comment type="catalytic activity">
    <reaction evidence="5">
        <text>molybdopterin + ATP + H(+) = adenylyl-molybdopterin + diphosphate</text>
        <dbReference type="Rhea" id="RHEA:31331"/>
        <dbReference type="ChEBI" id="CHEBI:15378"/>
        <dbReference type="ChEBI" id="CHEBI:30616"/>
        <dbReference type="ChEBI" id="CHEBI:33019"/>
        <dbReference type="ChEBI" id="CHEBI:58698"/>
        <dbReference type="ChEBI" id="CHEBI:62727"/>
        <dbReference type="EC" id="2.7.7.75"/>
    </reaction>
</comment>
<gene>
    <name evidence="9" type="ORF">ESZ00_08510</name>
</gene>
<evidence type="ECO:0000256" key="6">
    <source>
        <dbReference type="ARBA" id="ARBA00058212"/>
    </source>
</evidence>
<dbReference type="SUPFAM" id="SSF53218">
    <property type="entry name" value="Molybdenum cofactor biosynthesis proteins"/>
    <property type="match status" value="1"/>
</dbReference>
<dbReference type="NCBIfam" id="TIGR00177">
    <property type="entry name" value="molyb_syn"/>
    <property type="match status" value="1"/>
</dbReference>
<dbReference type="OrthoDB" id="9784492at2"/>
<dbReference type="PANTHER" id="PTHR43764:SF1">
    <property type="entry name" value="MOLYBDOPTERIN MOLYBDOTRANSFERASE"/>
    <property type="match status" value="1"/>
</dbReference>
<dbReference type="PANTHER" id="PTHR43764">
    <property type="entry name" value="MOLYBDENUM COFACTOR BIOSYNTHESIS"/>
    <property type="match status" value="1"/>
</dbReference>
<dbReference type="Pfam" id="PF00994">
    <property type="entry name" value="MoCF_biosynth"/>
    <property type="match status" value="1"/>
</dbReference>
<keyword evidence="4" id="KW-0501">Molybdenum cofactor biosynthesis</keyword>
<feature type="domain" description="MoaB/Mog" evidence="8">
    <location>
        <begin position="5"/>
        <end position="156"/>
    </location>
</feature>
<name>A0A4Q1SKA3_9BACT</name>
<feature type="region of interest" description="Disordered" evidence="7">
    <location>
        <begin position="165"/>
        <end position="187"/>
    </location>
</feature>
<dbReference type="GO" id="GO:0006777">
    <property type="term" value="P:Mo-molybdopterin cofactor biosynthetic process"/>
    <property type="evidence" value="ECO:0007669"/>
    <property type="project" value="UniProtKB-KW"/>
</dbReference>
<dbReference type="PROSITE" id="PS01078">
    <property type="entry name" value="MOCF_BIOSYNTHESIS_1"/>
    <property type="match status" value="1"/>
</dbReference>
<evidence type="ECO:0000256" key="7">
    <source>
        <dbReference type="SAM" id="MobiDB-lite"/>
    </source>
</evidence>
<protein>
    <recommendedName>
        <fullName evidence="3">Molybdopterin adenylyltransferase</fullName>
        <ecNumber evidence="2">2.7.7.75</ecNumber>
    </recommendedName>
</protein>
<dbReference type="GO" id="GO:0061598">
    <property type="term" value="F:molybdopterin adenylyltransferase activity"/>
    <property type="evidence" value="ECO:0007669"/>
    <property type="project" value="UniProtKB-EC"/>
</dbReference>
<organism evidence="9 10">
    <name type="scientific">Silvibacterium dinghuense</name>
    <dbReference type="NCBI Taxonomy" id="1560006"/>
    <lineage>
        <taxon>Bacteria</taxon>
        <taxon>Pseudomonadati</taxon>
        <taxon>Acidobacteriota</taxon>
        <taxon>Terriglobia</taxon>
        <taxon>Terriglobales</taxon>
        <taxon>Acidobacteriaceae</taxon>
        <taxon>Silvibacterium</taxon>
    </lineage>
</organism>
<evidence type="ECO:0000256" key="5">
    <source>
        <dbReference type="ARBA" id="ARBA00051131"/>
    </source>
</evidence>
<dbReference type="CDD" id="cd00886">
    <property type="entry name" value="MogA_MoaB"/>
    <property type="match status" value="1"/>
</dbReference>
<dbReference type="UniPathway" id="UPA00344"/>
<dbReference type="EMBL" id="SDMK01000001">
    <property type="protein sequence ID" value="RXS97883.1"/>
    <property type="molecule type" value="Genomic_DNA"/>
</dbReference>
<dbReference type="SMART" id="SM00852">
    <property type="entry name" value="MoCF_biosynth"/>
    <property type="match status" value="1"/>
</dbReference>
<evidence type="ECO:0000256" key="1">
    <source>
        <dbReference type="ARBA" id="ARBA00005046"/>
    </source>
</evidence>
<dbReference type="InterPro" id="IPR051920">
    <property type="entry name" value="MPT_Adenylyltrnsfr/MoaC-Rel"/>
</dbReference>
<dbReference type="InterPro" id="IPR001453">
    <property type="entry name" value="MoaB/Mog_dom"/>
</dbReference>
<evidence type="ECO:0000256" key="4">
    <source>
        <dbReference type="ARBA" id="ARBA00023150"/>
    </source>
</evidence>
<sequence>MKSAAVITVSDSCWQGQREDLSGPAAAAELAIHGFDVKLRLSVPDEKKAIEDALLQAAGEVSLVVTTGGTGISLRDVTPEATRAVCARLLEGIPEVMRAEGRRETPLAALSRAVCGTIRTNKADTPQPEALVLNLPGSPRGAVSSLRAVMPLLQHALDLLQGRTEHTQAGDAPHPDLKTAGVAHGRN</sequence>
<comment type="caution">
    <text evidence="9">The sequence shown here is derived from an EMBL/GenBank/DDBJ whole genome shotgun (WGS) entry which is preliminary data.</text>
</comment>
<accession>A0A4Q1SKA3</accession>
<dbReference type="InterPro" id="IPR036425">
    <property type="entry name" value="MoaB/Mog-like_dom_sf"/>
</dbReference>
<evidence type="ECO:0000259" key="8">
    <source>
        <dbReference type="SMART" id="SM00852"/>
    </source>
</evidence>
<evidence type="ECO:0000313" key="10">
    <source>
        <dbReference type="Proteomes" id="UP000290253"/>
    </source>
</evidence>
<feature type="compositionally biased region" description="Basic and acidic residues" evidence="7">
    <location>
        <begin position="165"/>
        <end position="177"/>
    </location>
</feature>
<reference evidence="9 10" key="1">
    <citation type="journal article" date="2016" name="Int. J. Syst. Evol. Microbiol.">
        <title>Acidipila dinghuensis sp. nov., an acidobacterium isolated from forest soil.</title>
        <authorList>
            <person name="Jiang Y.W."/>
            <person name="Wang J."/>
            <person name="Chen M.H."/>
            <person name="Lv Y.Y."/>
            <person name="Qiu L.H."/>
        </authorList>
    </citation>
    <scope>NUCLEOTIDE SEQUENCE [LARGE SCALE GENOMIC DNA]</scope>
    <source>
        <strain evidence="9 10">DHOF10</strain>
    </source>
</reference>
<evidence type="ECO:0000313" key="9">
    <source>
        <dbReference type="EMBL" id="RXS97883.1"/>
    </source>
</evidence>
<comment type="function">
    <text evidence="6">Catalyzes the adenylation of molybdopterin as part of the biosynthesis of the molybdenum-cofactor.</text>
</comment>
<keyword evidence="10" id="KW-1185">Reference proteome</keyword>
<evidence type="ECO:0000256" key="2">
    <source>
        <dbReference type="ARBA" id="ARBA00012509"/>
    </source>
</evidence>
<dbReference type="AlphaFoldDB" id="A0A4Q1SKA3"/>
<dbReference type="EC" id="2.7.7.75" evidence="2"/>
<dbReference type="Proteomes" id="UP000290253">
    <property type="component" value="Unassembled WGS sequence"/>
</dbReference>
<proteinExistence type="predicted"/>
<evidence type="ECO:0000256" key="3">
    <source>
        <dbReference type="ARBA" id="ARBA00013491"/>
    </source>
</evidence>
<dbReference type="RefSeq" id="WP_129207662.1">
    <property type="nucleotide sequence ID" value="NZ_BMGU01000001.1"/>
</dbReference>
<comment type="pathway">
    <text evidence="1">Cofactor biosynthesis; molybdopterin biosynthesis.</text>
</comment>